<keyword evidence="1" id="KW-0812">Transmembrane</keyword>
<name>A0A7H0IG13_9ACTN</name>
<feature type="transmembrane region" description="Helical" evidence="1">
    <location>
        <begin position="68"/>
        <end position="84"/>
    </location>
</feature>
<organism evidence="2 3">
    <name type="scientific">Streptomyces roseirectus</name>
    <dbReference type="NCBI Taxonomy" id="2768066"/>
    <lineage>
        <taxon>Bacteria</taxon>
        <taxon>Bacillati</taxon>
        <taxon>Actinomycetota</taxon>
        <taxon>Actinomycetes</taxon>
        <taxon>Kitasatosporales</taxon>
        <taxon>Streptomycetaceae</taxon>
        <taxon>Streptomyces</taxon>
    </lineage>
</organism>
<dbReference type="KEGG" id="sroi:IAG44_21395"/>
<feature type="transmembrane region" description="Helical" evidence="1">
    <location>
        <begin position="158"/>
        <end position="175"/>
    </location>
</feature>
<dbReference type="RefSeq" id="WP_187748693.1">
    <property type="nucleotide sequence ID" value="NZ_CP060828.1"/>
</dbReference>
<evidence type="ECO:0000256" key="1">
    <source>
        <dbReference type="SAM" id="Phobius"/>
    </source>
</evidence>
<gene>
    <name evidence="2" type="ORF">IAG44_21395</name>
</gene>
<keyword evidence="3" id="KW-1185">Reference proteome</keyword>
<accession>A0A7H0IG13</accession>
<dbReference type="AlphaFoldDB" id="A0A7H0IG13"/>
<evidence type="ECO:0000313" key="3">
    <source>
        <dbReference type="Proteomes" id="UP000516052"/>
    </source>
</evidence>
<dbReference type="EMBL" id="CP060828">
    <property type="protein sequence ID" value="QNP71729.1"/>
    <property type="molecule type" value="Genomic_DNA"/>
</dbReference>
<sequence>MPDTADTGSPVLPAERYRRGRRFTPSCGVRGPAAVLLTVLLVGIAVAWLGHEPSPLPTATGTEASTPSWRMLAMFAGVLPLLSLHSPMPELEACATNRFHRGRAVRLTGLWLVSMVLFLSACAVEVEGRILEAMAVALPGWTGLGLISGRLLGWRQSWALPALVLCALTYWGGGGVNDTHFWWDFTVQPARAHPIGLAVSLVLLTLGLGAYALTPWRLRTLPKGRKAQRS</sequence>
<proteinExistence type="predicted"/>
<keyword evidence="1" id="KW-0472">Membrane</keyword>
<feature type="transmembrane region" description="Helical" evidence="1">
    <location>
        <begin position="104"/>
        <end position="124"/>
    </location>
</feature>
<reference evidence="2 3" key="1">
    <citation type="submission" date="2020-08" db="EMBL/GenBank/DDBJ databases">
        <title>A novel species.</title>
        <authorList>
            <person name="Gao J."/>
        </authorList>
    </citation>
    <scope>NUCLEOTIDE SEQUENCE [LARGE SCALE GENOMIC DNA]</scope>
    <source>
        <strain evidence="2 3">CRXT-G-22</strain>
    </source>
</reference>
<feature type="transmembrane region" description="Helical" evidence="1">
    <location>
        <begin position="130"/>
        <end position="151"/>
    </location>
</feature>
<feature type="transmembrane region" description="Helical" evidence="1">
    <location>
        <begin position="195"/>
        <end position="216"/>
    </location>
</feature>
<dbReference type="Proteomes" id="UP000516052">
    <property type="component" value="Chromosome"/>
</dbReference>
<keyword evidence="1" id="KW-1133">Transmembrane helix</keyword>
<evidence type="ECO:0000313" key="2">
    <source>
        <dbReference type="EMBL" id="QNP71729.1"/>
    </source>
</evidence>
<feature type="transmembrane region" description="Helical" evidence="1">
    <location>
        <begin position="27"/>
        <end position="48"/>
    </location>
</feature>
<protein>
    <submittedName>
        <fullName evidence="2">Uncharacterized protein</fullName>
    </submittedName>
</protein>